<evidence type="ECO:0000313" key="3">
    <source>
        <dbReference type="Proteomes" id="UP000007730"/>
    </source>
</evidence>
<protein>
    <submittedName>
        <fullName evidence="2">Uncharacterized protein</fullName>
    </submittedName>
</protein>
<dbReference type="EMBL" id="CP002826">
    <property type="protein sequence ID" value="AEI07157.1"/>
    <property type="molecule type" value="Genomic_DNA"/>
</dbReference>
<evidence type="ECO:0000313" key="2">
    <source>
        <dbReference type="EMBL" id="AEI07157.1"/>
    </source>
</evidence>
<dbReference type="KEGG" id="ocg:OCA5_c24610"/>
<organism evidence="2 3">
    <name type="scientific">Afipia carboxidovorans (strain ATCC 49405 / DSM 1227 / KCTC 32145 / OM5)</name>
    <name type="common">Oligotropha carboxidovorans</name>
    <dbReference type="NCBI Taxonomy" id="504832"/>
    <lineage>
        <taxon>Bacteria</taxon>
        <taxon>Pseudomonadati</taxon>
        <taxon>Pseudomonadota</taxon>
        <taxon>Alphaproteobacteria</taxon>
        <taxon>Hyphomicrobiales</taxon>
        <taxon>Nitrobacteraceae</taxon>
        <taxon>Afipia</taxon>
    </lineage>
</organism>
<feature type="region of interest" description="Disordered" evidence="1">
    <location>
        <begin position="1"/>
        <end position="43"/>
    </location>
</feature>
<feature type="compositionally biased region" description="Basic and acidic residues" evidence="1">
    <location>
        <begin position="107"/>
        <end position="122"/>
    </location>
</feature>
<dbReference type="AlphaFoldDB" id="F8BRS6"/>
<feature type="compositionally biased region" description="Basic and acidic residues" evidence="1">
    <location>
        <begin position="26"/>
        <end position="35"/>
    </location>
</feature>
<dbReference type="STRING" id="504832.OCA5_c24610"/>
<dbReference type="HOGENOM" id="CLU_1382903_0_0_5"/>
<evidence type="ECO:0000256" key="1">
    <source>
        <dbReference type="SAM" id="MobiDB-lite"/>
    </source>
</evidence>
<sequence>MRRPIFRARPLPDAAGGSARGNGARGEAELHDARGARPPSAGAWRNESHFWRRHRRGCHGLPLGALSLPRLHRRESRMASVRPRGGADPQRQDARPETRLRRRLPRPHGDGRHGAPGDEGWRRGHRLSGDIRMTPAKTAECLTCHGVGAVPVTRVIAVAGCCGNPTRTGDCCGNAIPIPEETIEYEPCPECGGNDNA</sequence>
<reference evidence="2 3" key="1">
    <citation type="journal article" date="2011" name="J. Bacteriol.">
        <title>Complete genome sequences of the chemolithoautotrophic Oligotropha carboxidovorans strains OM4 and OM5.</title>
        <authorList>
            <person name="Volland S."/>
            <person name="Rachinger M."/>
            <person name="Strittmatter A."/>
            <person name="Daniel R."/>
            <person name="Gottschalk G."/>
            <person name="Meyer O."/>
        </authorList>
    </citation>
    <scope>NUCLEOTIDE SEQUENCE [LARGE SCALE GENOMIC DNA]</scope>
    <source>
        <strain evidence="3">ATCC 49405 / DSM 1227 / KCTC 32145 / OM5</strain>
    </source>
</reference>
<accession>F8BRS6</accession>
<feature type="compositionally biased region" description="Basic and acidic residues" evidence="1">
    <location>
        <begin position="90"/>
        <end position="99"/>
    </location>
</feature>
<keyword evidence="3" id="KW-1185">Reference proteome</keyword>
<gene>
    <name evidence="2" type="ordered locus">OCA5_c24610</name>
</gene>
<name>F8BRS6_AFIC5</name>
<proteinExistence type="predicted"/>
<dbReference type="Proteomes" id="UP000007730">
    <property type="component" value="Chromosome"/>
</dbReference>
<feature type="region of interest" description="Disordered" evidence="1">
    <location>
        <begin position="75"/>
        <end position="124"/>
    </location>
</feature>